<sequence length="294" mass="35241">MQYLIHKASSSYFHCELWNDTDEYRESFKQVIKQREKIQIPFLHNSTQLEYRPGIVNYLRKICTDRKFSHCCLHLAIYLIDIFMDCHDIKPEKILLFANICLLLSAKFEENTYDVPKISELNGIVQNRYQITEYKYLEIEILKYFQWYIRFPTVAHYTHYFMGFVIEHQDLELRKNANTKTLFYDIHENVRKYLDHVIGNVHYMQEFKPSQLAASILAASRTECGLELWTHSLQQLTDYSKSDLQGPLYTLHLNSYREKIGPIPELRMVCTFQRDYCKNCQIKSCHKCLFLRKI</sequence>
<dbReference type="InterPro" id="IPR004367">
    <property type="entry name" value="Cyclin_C-dom"/>
</dbReference>
<dbReference type="GO" id="GO:0051726">
    <property type="term" value="P:regulation of cell cycle"/>
    <property type="evidence" value="ECO:0007669"/>
    <property type="project" value="UniProtKB-ARBA"/>
</dbReference>
<dbReference type="FunFam" id="1.10.472.10:FF:000010">
    <property type="entry name" value="G1/S-specific cyclin Cln1"/>
    <property type="match status" value="1"/>
</dbReference>
<dbReference type="PANTHER" id="PTHR10177">
    <property type="entry name" value="CYCLINS"/>
    <property type="match status" value="1"/>
</dbReference>
<dbReference type="Gene3D" id="1.10.472.10">
    <property type="entry name" value="Cyclin-like"/>
    <property type="match status" value="2"/>
</dbReference>
<evidence type="ECO:0000256" key="3">
    <source>
        <dbReference type="ARBA" id="ARBA00023306"/>
    </source>
</evidence>
<comment type="similarity">
    <text evidence="4">Belongs to the cyclin family.</text>
</comment>
<dbReference type="SUPFAM" id="SSF47954">
    <property type="entry name" value="Cyclin-like"/>
    <property type="match status" value="2"/>
</dbReference>
<keyword evidence="7" id="KW-1185">Reference proteome</keyword>
<dbReference type="Proteomes" id="UP001566132">
    <property type="component" value="Unassembled WGS sequence"/>
</dbReference>
<evidence type="ECO:0000259" key="5">
    <source>
        <dbReference type="SMART" id="SM00385"/>
    </source>
</evidence>
<dbReference type="CDD" id="cd20528">
    <property type="entry name" value="CYCLIN_CCNJ-like_rpt1"/>
    <property type="match status" value="1"/>
</dbReference>
<name>A0ABD1F102_HYPHA</name>
<dbReference type="CDD" id="cd20529">
    <property type="entry name" value="CYCLIN_CCNJ-like_rpt2"/>
    <property type="match status" value="1"/>
</dbReference>
<keyword evidence="3" id="KW-0131">Cell cycle</keyword>
<dbReference type="Pfam" id="PF02984">
    <property type="entry name" value="Cyclin_C"/>
    <property type="match status" value="1"/>
</dbReference>
<dbReference type="SMART" id="SM00385">
    <property type="entry name" value="CYCLIN"/>
    <property type="match status" value="1"/>
</dbReference>
<dbReference type="GO" id="GO:0051301">
    <property type="term" value="P:cell division"/>
    <property type="evidence" value="ECO:0007669"/>
    <property type="project" value="UniProtKB-KW"/>
</dbReference>
<reference evidence="6 7" key="1">
    <citation type="submission" date="2024-05" db="EMBL/GenBank/DDBJ databases">
        <title>Genetic variation in Jamaican populations of the coffee berry borer (Hypothenemus hampei).</title>
        <authorList>
            <person name="Errbii M."/>
            <person name="Myrie A."/>
        </authorList>
    </citation>
    <scope>NUCLEOTIDE SEQUENCE [LARGE SCALE GENOMIC DNA]</scope>
    <source>
        <strain evidence="6">JA-Hopewell-2020-01-JO</strain>
        <tissue evidence="6">Whole body</tissue>
    </source>
</reference>
<organism evidence="6 7">
    <name type="scientific">Hypothenemus hampei</name>
    <name type="common">Coffee berry borer</name>
    <dbReference type="NCBI Taxonomy" id="57062"/>
    <lineage>
        <taxon>Eukaryota</taxon>
        <taxon>Metazoa</taxon>
        <taxon>Ecdysozoa</taxon>
        <taxon>Arthropoda</taxon>
        <taxon>Hexapoda</taxon>
        <taxon>Insecta</taxon>
        <taxon>Pterygota</taxon>
        <taxon>Neoptera</taxon>
        <taxon>Endopterygota</taxon>
        <taxon>Coleoptera</taxon>
        <taxon>Polyphaga</taxon>
        <taxon>Cucujiformia</taxon>
        <taxon>Curculionidae</taxon>
        <taxon>Scolytinae</taxon>
        <taxon>Hypothenemus</taxon>
    </lineage>
</organism>
<dbReference type="EMBL" id="JBDJPC010000004">
    <property type="protein sequence ID" value="KAL1505912.1"/>
    <property type="molecule type" value="Genomic_DNA"/>
</dbReference>
<evidence type="ECO:0000256" key="1">
    <source>
        <dbReference type="ARBA" id="ARBA00022618"/>
    </source>
</evidence>
<evidence type="ECO:0000256" key="4">
    <source>
        <dbReference type="RuleBase" id="RU000383"/>
    </source>
</evidence>
<keyword evidence="1" id="KW-0132">Cell division</keyword>
<gene>
    <name evidence="6" type="ORF">ABEB36_005361</name>
</gene>
<dbReference type="AlphaFoldDB" id="A0ABD1F102"/>
<dbReference type="InterPro" id="IPR006671">
    <property type="entry name" value="Cyclin_N"/>
</dbReference>
<accession>A0ABD1F102</accession>
<dbReference type="GO" id="GO:0019887">
    <property type="term" value="F:protein kinase regulator activity"/>
    <property type="evidence" value="ECO:0007669"/>
    <property type="project" value="UniProtKB-ARBA"/>
</dbReference>
<comment type="caution">
    <text evidence="6">The sequence shown here is derived from an EMBL/GenBank/DDBJ whole genome shotgun (WGS) entry which is preliminary data.</text>
</comment>
<dbReference type="InterPro" id="IPR039361">
    <property type="entry name" value="Cyclin"/>
</dbReference>
<keyword evidence="2 4" id="KW-0195">Cyclin</keyword>
<protein>
    <recommendedName>
        <fullName evidence="5">Cyclin-like domain-containing protein</fullName>
    </recommendedName>
</protein>
<evidence type="ECO:0000313" key="7">
    <source>
        <dbReference type="Proteomes" id="UP001566132"/>
    </source>
</evidence>
<evidence type="ECO:0000256" key="2">
    <source>
        <dbReference type="ARBA" id="ARBA00023127"/>
    </source>
</evidence>
<dbReference type="InterPro" id="IPR036915">
    <property type="entry name" value="Cyclin-like_sf"/>
</dbReference>
<dbReference type="InterPro" id="IPR013763">
    <property type="entry name" value="Cyclin-like_dom"/>
</dbReference>
<feature type="domain" description="Cyclin-like" evidence="5">
    <location>
        <begin position="57"/>
        <end position="143"/>
    </location>
</feature>
<proteinExistence type="inferred from homology"/>
<evidence type="ECO:0000313" key="6">
    <source>
        <dbReference type="EMBL" id="KAL1505912.1"/>
    </source>
</evidence>
<dbReference type="Pfam" id="PF00134">
    <property type="entry name" value="Cyclin_N"/>
    <property type="match status" value="1"/>
</dbReference>